<evidence type="ECO:0000259" key="1">
    <source>
        <dbReference type="Pfam" id="PF25725"/>
    </source>
</evidence>
<dbReference type="Pfam" id="PF25725">
    <property type="entry name" value="crAss_CARG1"/>
    <property type="match status" value="1"/>
</dbReference>
<accession>A0AAE7V2U3</accession>
<dbReference type="InterPro" id="IPR058049">
    <property type="entry name" value="crAss_CARG1"/>
</dbReference>
<dbReference type="EMBL" id="MZ130485">
    <property type="protein sequence ID" value="QWM90114.1"/>
    <property type="molecule type" value="Genomic_DNA"/>
</dbReference>
<name>A0AAE7V2U3_9CAUD</name>
<dbReference type="RefSeq" id="YP_010359686.1">
    <property type="nucleotide sequence ID" value="NC_062775.1"/>
</dbReference>
<reference evidence="2 3" key="1">
    <citation type="submission" date="2021-04" db="EMBL/GenBank/DDBJ databases">
        <authorList>
            <person name="Shkoporov A.N."/>
            <person name="Stockdale S.R."/>
            <person name="Guerin E."/>
            <person name="Ross R.P."/>
            <person name="Hill C."/>
        </authorList>
    </citation>
    <scope>NUCLEOTIDE SEQUENCE [LARGE SCALE GENOMIC DNA]</scope>
    <source>
        <strain evidence="3">cr18_1</strain>
    </source>
</reference>
<feature type="domain" description="Cargo protein 1 compact" evidence="1">
    <location>
        <begin position="285"/>
        <end position="409"/>
    </location>
</feature>
<dbReference type="GeneID" id="75691990"/>
<dbReference type="Proteomes" id="UP000827799">
    <property type="component" value="Segment"/>
</dbReference>
<proteinExistence type="predicted"/>
<gene>
    <name evidence="2" type="primary">gp_22779</name>
</gene>
<sequence>MANKIKKKRFPVKPKEQGVLPWLVDHQGNIYAGGGILGALTGANKAMDASKLGGLMGGASGISGIAGGIASAASNAISGGMSTGVGGAMQTIGGLASNIPGVGGLIGAGVNVLGGLVNRAFGSQINEEFVNETKAQTAEAANTQFDNSSIESVIQQQMEHQDLGNVQKSQVGKDGWFSSKAKDLTAKLNKQRQAVNLVNDEKINLALEGADEMQDLDLLANFAAYGGQLFKDGGGIHIKKANRGKFTEYCGGKVTSACIARGKRSSSPAVRKRATFAQNARGWHHSFGGWLNTQGGDFSNGITMIGNGGTHEQNPFEGVQMGLDPQGVPNLVEEGEVVFNDYVFSNRLKVPKKDRKRLRLKEGTFANAAEKLQKESAERPNDPISRRGLEASMNRLAGIQEGVRERKSGNKFEDGGWKKNYRDVEVPMAGINTDYSGQLPTRLTAPKGVIPIEEQVPDSELAPTWMRYAPAVGSALGVFSDAIGLTNTPDYAPAEMIGGAITPVKPVGARQINNRLTYKPLDTNYELNKLDANQAAQRRALINTSGGNRATAAANLIAANANYGNQMGDLHRQAELYNQQQRQQVEGFNRGTNQFNAEAQMRADLANAQQAQHMNELRLKQKSAQAQMYDTANMRSSMGRAANLTNLFDNLGGIGQENFSRNMITSNPALLYDLDSSGRVQYKKNKKKKGGRLTYGR</sequence>
<evidence type="ECO:0000313" key="3">
    <source>
        <dbReference type="Proteomes" id="UP000827799"/>
    </source>
</evidence>
<evidence type="ECO:0000313" key="2">
    <source>
        <dbReference type="EMBL" id="QWM90114.1"/>
    </source>
</evidence>
<organism evidence="2 3">
    <name type="scientific">uncultured phage cr18_1</name>
    <dbReference type="NCBI Taxonomy" id="2986407"/>
    <lineage>
        <taxon>Viruses</taxon>
        <taxon>Duplodnaviria</taxon>
        <taxon>Heunggongvirae</taxon>
        <taxon>Uroviricota</taxon>
        <taxon>Caudoviricetes</taxon>
        <taxon>Crassvirales</taxon>
        <taxon>Steigviridae</taxon>
        <taxon>Asinivirinae</taxon>
        <taxon>Lebriduvirus</taxon>
        <taxon>Lebriduvirus gastrointestinalis</taxon>
    </lineage>
</organism>
<keyword evidence="3" id="KW-1185">Reference proteome</keyword>
<dbReference type="KEGG" id="vg:75691990"/>
<protein>
    <recommendedName>
        <fullName evidence="1">Cargo protein 1 compact domain-containing protein</fullName>
    </recommendedName>
</protein>